<accession>A0A0P0Z120</accession>
<protein>
    <submittedName>
        <fullName evidence="2">Uncharacterized protein</fullName>
    </submittedName>
</protein>
<feature type="region of interest" description="Disordered" evidence="1">
    <location>
        <begin position="33"/>
        <end position="60"/>
    </location>
</feature>
<organism evidence="2">
    <name type="scientific">Aureimonas frigidaquae</name>
    <dbReference type="NCBI Taxonomy" id="424757"/>
    <lineage>
        <taxon>Bacteria</taxon>
        <taxon>Pseudomonadati</taxon>
        <taxon>Pseudomonadota</taxon>
        <taxon>Alphaproteobacteria</taxon>
        <taxon>Hyphomicrobiales</taxon>
        <taxon>Aurantimonadaceae</taxon>
        <taxon>Aureimonas</taxon>
    </lineage>
</organism>
<proteinExistence type="predicted"/>
<name>A0A0P0Z120_9HYPH</name>
<evidence type="ECO:0000313" key="2">
    <source>
        <dbReference type="EMBL" id="BAT27618.1"/>
    </source>
</evidence>
<sequence length="74" mass="8097">MDDTAVMAGLVRGKARLLLQKEDARARLALKNGAHRGKAHDTAADNREIEPHDANRCNDGRHLRERMAAGQSAP</sequence>
<dbReference type="EMBL" id="LC066375">
    <property type="protein sequence ID" value="BAT27618.1"/>
    <property type="molecule type" value="Genomic_DNA"/>
</dbReference>
<dbReference type="AlphaFoldDB" id="A0A0P0Z120"/>
<reference evidence="2" key="1">
    <citation type="journal article" date="2015" name="Proc. Natl. Acad. Sci. U.S.A.">
        <title>Bacterial clade with the ribosomal RNA operon on a small plasmid rather than the chromosome.</title>
        <authorList>
            <person name="Anda M."/>
            <person name="Ohtsubo Y."/>
            <person name="Okubo T."/>
            <person name="Sugawara M."/>
            <person name="Nagata Y."/>
            <person name="Tsuda M."/>
            <person name="Minamisawa K."/>
            <person name="Mitsui H."/>
        </authorList>
    </citation>
    <scope>NUCLEOTIDE SEQUENCE</scope>
    <source>
        <strain evidence="2">JCM 14755</strain>
    </source>
</reference>
<feature type="compositionally biased region" description="Basic and acidic residues" evidence="1">
    <location>
        <begin position="39"/>
        <end position="60"/>
    </location>
</feature>
<evidence type="ECO:0000256" key="1">
    <source>
        <dbReference type="SAM" id="MobiDB-lite"/>
    </source>
</evidence>